<gene>
    <name evidence="2" type="ORF">H8S19_05520</name>
</gene>
<keyword evidence="3" id="KW-1185">Reference proteome</keyword>
<dbReference type="InterPro" id="IPR004843">
    <property type="entry name" value="Calcineurin-like_PHP"/>
</dbReference>
<sequence length="207" mass="24470">MNYYISDLHFGHARLNEKIDGRGFESIEQMDEYMIAQWNSRVKDGDHVFILGDLSVSSQGEEVNQILHRLKGRKTLLIGNHDTYLQDPAFDKGLLEQAVPYLELQDGRYSLVLSHYPILFYNGQYILDQEGRPKTYMLYGHVHNGPDEQKIREYLKDVRKHPKWNCVLKREDETPCQLINCFCMFSDYIPLTLEEWIVVNRNRDRNQ</sequence>
<dbReference type="Gene3D" id="3.60.21.10">
    <property type="match status" value="1"/>
</dbReference>
<evidence type="ECO:0000313" key="3">
    <source>
        <dbReference type="Proteomes" id="UP000653904"/>
    </source>
</evidence>
<dbReference type="InterPro" id="IPR029052">
    <property type="entry name" value="Metallo-depent_PP-like"/>
</dbReference>
<dbReference type="SUPFAM" id="SSF56300">
    <property type="entry name" value="Metallo-dependent phosphatases"/>
    <property type="match status" value="1"/>
</dbReference>
<reference evidence="2 3" key="1">
    <citation type="submission" date="2020-08" db="EMBL/GenBank/DDBJ databases">
        <title>Genome public.</title>
        <authorList>
            <person name="Liu C."/>
            <person name="Sun Q."/>
        </authorList>
    </citation>
    <scope>NUCLEOTIDE SEQUENCE [LARGE SCALE GENOMIC DNA]</scope>
    <source>
        <strain evidence="2 3">BX14</strain>
    </source>
</reference>
<dbReference type="AlphaFoldDB" id="A0AAW3X2T2"/>
<evidence type="ECO:0000313" key="2">
    <source>
        <dbReference type="EMBL" id="MBC5656532.1"/>
    </source>
</evidence>
<name>A0AAW3X2T2_9CLOT</name>
<dbReference type="EMBL" id="JACOOW010000006">
    <property type="protein sequence ID" value="MBC5656532.1"/>
    <property type="molecule type" value="Genomic_DNA"/>
</dbReference>
<dbReference type="GO" id="GO:0016787">
    <property type="term" value="F:hydrolase activity"/>
    <property type="evidence" value="ECO:0007669"/>
    <property type="project" value="InterPro"/>
</dbReference>
<comment type="caution">
    <text evidence="2">The sequence shown here is derived from an EMBL/GenBank/DDBJ whole genome shotgun (WGS) entry which is preliminary data.</text>
</comment>
<dbReference type="Pfam" id="PF00149">
    <property type="entry name" value="Metallophos"/>
    <property type="match status" value="1"/>
</dbReference>
<accession>A0AAW3X2T2</accession>
<dbReference type="RefSeq" id="WP_118652374.1">
    <property type="nucleotide sequence ID" value="NZ_JACOOW010000006.1"/>
</dbReference>
<evidence type="ECO:0000259" key="1">
    <source>
        <dbReference type="Pfam" id="PF00149"/>
    </source>
</evidence>
<organism evidence="2 3">
    <name type="scientific">Clostridium segne</name>
    <dbReference type="NCBI Taxonomy" id="2763038"/>
    <lineage>
        <taxon>Bacteria</taxon>
        <taxon>Bacillati</taxon>
        <taxon>Bacillota</taxon>
        <taxon>Clostridia</taxon>
        <taxon>Eubacteriales</taxon>
        <taxon>Clostridiaceae</taxon>
        <taxon>Clostridium</taxon>
    </lineage>
</organism>
<proteinExistence type="predicted"/>
<protein>
    <submittedName>
        <fullName evidence="2">Metallophosphoesterase family protein</fullName>
    </submittedName>
</protein>
<feature type="domain" description="Calcineurin-like phosphoesterase" evidence="1">
    <location>
        <begin position="5"/>
        <end position="157"/>
    </location>
</feature>
<dbReference type="Proteomes" id="UP000653904">
    <property type="component" value="Unassembled WGS sequence"/>
</dbReference>